<gene>
    <name evidence="2" type="ORF">SPOG_03878</name>
</gene>
<dbReference type="HOGENOM" id="CLU_422819_0_0_1"/>
<dbReference type="OMA" id="PAYCEIH"/>
<feature type="region of interest" description="Disordered" evidence="1">
    <location>
        <begin position="1"/>
        <end position="65"/>
    </location>
</feature>
<feature type="compositionally biased region" description="Basic and acidic residues" evidence="1">
    <location>
        <begin position="525"/>
        <end position="537"/>
    </location>
</feature>
<organism evidence="2 3">
    <name type="scientific">Schizosaccharomyces cryophilus (strain OY26 / ATCC MYA-4695 / CBS 11777 / NBRC 106824 / NRRL Y48691)</name>
    <name type="common">Fission yeast</name>
    <dbReference type="NCBI Taxonomy" id="653667"/>
    <lineage>
        <taxon>Eukaryota</taxon>
        <taxon>Fungi</taxon>
        <taxon>Dikarya</taxon>
        <taxon>Ascomycota</taxon>
        <taxon>Taphrinomycotina</taxon>
        <taxon>Schizosaccharomycetes</taxon>
        <taxon>Schizosaccharomycetales</taxon>
        <taxon>Schizosaccharomycetaceae</taxon>
        <taxon>Schizosaccharomyces</taxon>
    </lineage>
</organism>
<dbReference type="CDD" id="cd11660">
    <property type="entry name" value="SANT_TRF"/>
    <property type="match status" value="1"/>
</dbReference>
<keyword evidence="3" id="KW-1185">Reference proteome</keyword>
<dbReference type="EMBL" id="KE546988">
    <property type="protein sequence ID" value="EPY53351.1"/>
    <property type="molecule type" value="Genomic_DNA"/>
</dbReference>
<dbReference type="AlphaFoldDB" id="S9XI76"/>
<dbReference type="Proteomes" id="UP000015464">
    <property type="component" value="Unassembled WGS sequence"/>
</dbReference>
<evidence type="ECO:0000313" key="2">
    <source>
        <dbReference type="EMBL" id="EPY53351.1"/>
    </source>
</evidence>
<dbReference type="OrthoDB" id="3366990at2759"/>
<feature type="compositionally biased region" description="Polar residues" evidence="1">
    <location>
        <begin position="509"/>
        <end position="523"/>
    </location>
</feature>
<protein>
    <submittedName>
        <fullName evidence="2">TRF Taz1</fullName>
    </submittedName>
</protein>
<feature type="compositionally biased region" description="Basic and acidic residues" evidence="1">
    <location>
        <begin position="10"/>
        <end position="33"/>
    </location>
</feature>
<proteinExistence type="predicted"/>
<dbReference type="STRING" id="653667.S9XI76"/>
<sequence>MSEASPLSRKTNEKGRKSGKLESIHPKREKSDSSKNANDDESGELGPVEKANVSSSPKKIEQERMDADSGYEWEYEKALEMAKECRLLAGLADEMSKVFCKVFAEHSKEIDGPQKYFEKFDDNFLGKVREFSNDLVSTYGLDFLTIFLSYIQAKEAYRKLFEHLEDSLGTIQFFTGMIDLFDVSNKHFVLMEIVIDNLLVLDEDSVFYTDSLVLFEELLVRYCASNNFPYKKNPINFLFNMLPYKSVDALNSVARSVWKKQNIFDFLKTTIEKVISSPPKHFSPYPTFVVAVIQFLVQSQNVKRLHHAPFSAQNLVTHPEGDQILDRLRKRVSMSGSPPGREPEKPAETDISDAGGENQNDSVTENLTVLQPQDEEANDQIDEVSEVQPKEAPPPIVHEETIESSSSNRDKIKNRSASEIEVLKSISEELSIVLASLSEQTITSVHNQTSSLIQVIEERVFALHEQNAGKQRTTPSVSVQVPISTTSGAVSEVSSVEDDEEFPPIRDASLQTPSDSNRATVMRTSAEKAEGRSDKRRQVSPYEGYRFRRKWTEEQERELFDMIEQYGCSWSKIVYMQRIDKRPLHDFAPTHIKDKARLIKARYMKQNRLQNLYQHSPNWKYVTVGPAYCEIHKIPYTKEASITQ</sequence>
<evidence type="ECO:0000256" key="1">
    <source>
        <dbReference type="SAM" id="MobiDB-lite"/>
    </source>
</evidence>
<feature type="region of interest" description="Disordered" evidence="1">
    <location>
        <begin position="488"/>
        <end position="537"/>
    </location>
</feature>
<dbReference type="RefSeq" id="XP_013021596.1">
    <property type="nucleotide sequence ID" value="XM_013166142.1"/>
</dbReference>
<evidence type="ECO:0000313" key="3">
    <source>
        <dbReference type="Proteomes" id="UP000015464"/>
    </source>
</evidence>
<accession>S9XI76</accession>
<dbReference type="Gene3D" id="1.10.10.60">
    <property type="entry name" value="Homeodomain-like"/>
    <property type="match status" value="1"/>
</dbReference>
<feature type="region of interest" description="Disordered" evidence="1">
    <location>
        <begin position="333"/>
        <end position="364"/>
    </location>
</feature>
<feature type="region of interest" description="Disordered" evidence="1">
    <location>
        <begin position="377"/>
        <end position="413"/>
    </location>
</feature>
<name>S9XI76_SCHCR</name>
<dbReference type="GeneID" id="25038195"/>
<reference evidence="2 3" key="1">
    <citation type="journal article" date="2011" name="Science">
        <title>Comparative functional genomics of the fission yeasts.</title>
        <authorList>
            <person name="Rhind N."/>
            <person name="Chen Z."/>
            <person name="Yassour M."/>
            <person name="Thompson D.A."/>
            <person name="Haas B.J."/>
            <person name="Habib N."/>
            <person name="Wapinski I."/>
            <person name="Roy S."/>
            <person name="Lin M.F."/>
            <person name="Heiman D.I."/>
            <person name="Young S.K."/>
            <person name="Furuya K."/>
            <person name="Guo Y."/>
            <person name="Pidoux A."/>
            <person name="Chen H.M."/>
            <person name="Robbertse B."/>
            <person name="Goldberg J.M."/>
            <person name="Aoki K."/>
            <person name="Bayne E.H."/>
            <person name="Berlin A.M."/>
            <person name="Desjardins C.A."/>
            <person name="Dobbs E."/>
            <person name="Dukaj L."/>
            <person name="Fan L."/>
            <person name="FitzGerald M.G."/>
            <person name="French C."/>
            <person name="Gujja S."/>
            <person name="Hansen K."/>
            <person name="Keifenheim D."/>
            <person name="Levin J.Z."/>
            <person name="Mosher R.A."/>
            <person name="Mueller C.A."/>
            <person name="Pfiffner J."/>
            <person name="Priest M."/>
            <person name="Russ C."/>
            <person name="Smialowska A."/>
            <person name="Swoboda P."/>
            <person name="Sykes S.M."/>
            <person name="Vaughn M."/>
            <person name="Vengrova S."/>
            <person name="Yoder R."/>
            <person name="Zeng Q."/>
            <person name="Allshire R."/>
            <person name="Baulcombe D."/>
            <person name="Birren B.W."/>
            <person name="Brown W."/>
            <person name="Ekwall K."/>
            <person name="Kellis M."/>
            <person name="Leatherwood J."/>
            <person name="Levin H."/>
            <person name="Margalit H."/>
            <person name="Martienssen R."/>
            <person name="Nieduszynski C.A."/>
            <person name="Spatafora J.W."/>
            <person name="Friedman N."/>
            <person name="Dalgaard J.Z."/>
            <person name="Baumann P."/>
            <person name="Niki H."/>
            <person name="Regev A."/>
            <person name="Nusbaum C."/>
        </authorList>
    </citation>
    <scope>NUCLEOTIDE SEQUENCE [LARGE SCALE GENOMIC DNA]</scope>
    <source>
        <strain evidence="3">OY26 / ATCC MYA-4695 / CBS 11777 / NBRC 106824 / NRRL Y48691</strain>
    </source>
</reference>